<dbReference type="GO" id="GO:0006865">
    <property type="term" value="P:amino acid transport"/>
    <property type="evidence" value="ECO:0007669"/>
    <property type="project" value="UniProtKB-KW"/>
</dbReference>
<dbReference type="PANTHER" id="PTHR47151:SF2">
    <property type="entry name" value="AMINO ACID BINDING PROTEIN"/>
    <property type="match status" value="1"/>
</dbReference>
<gene>
    <name evidence="7" type="ORF">BBC0178_012700</name>
</gene>
<feature type="chain" id="PRO_5012007517" evidence="5">
    <location>
        <begin position="26"/>
        <end position="370"/>
    </location>
</feature>
<protein>
    <submittedName>
        <fullName evidence="7">Amino acid/amide ABC transporter substrate-binding protein, HAAT family</fullName>
    </submittedName>
</protein>
<evidence type="ECO:0000256" key="1">
    <source>
        <dbReference type="ARBA" id="ARBA00010062"/>
    </source>
</evidence>
<evidence type="ECO:0000259" key="6">
    <source>
        <dbReference type="Pfam" id="PF13458"/>
    </source>
</evidence>
<dbReference type="InterPro" id="IPR000709">
    <property type="entry name" value="Leu_Ile_Val-bd"/>
</dbReference>
<name>A0A1U9MBP0_9HYPH</name>
<feature type="domain" description="Leucine-binding protein" evidence="6">
    <location>
        <begin position="27"/>
        <end position="352"/>
    </location>
</feature>
<dbReference type="Gene3D" id="3.40.50.2300">
    <property type="match status" value="2"/>
</dbReference>
<dbReference type="PANTHER" id="PTHR47151">
    <property type="entry name" value="LEU/ILE/VAL-BINDING ABC TRANSPORTER SUBUNIT"/>
    <property type="match status" value="1"/>
</dbReference>
<organism evidence="7 8">
    <name type="scientific">Bartonella apihabitans</name>
    <dbReference type="NCBI Taxonomy" id="2750929"/>
    <lineage>
        <taxon>Bacteria</taxon>
        <taxon>Pseudomonadati</taxon>
        <taxon>Pseudomonadota</taxon>
        <taxon>Alphaproteobacteria</taxon>
        <taxon>Hyphomicrobiales</taxon>
        <taxon>Bartonellaceae</taxon>
        <taxon>Bartonella</taxon>
    </lineage>
</organism>
<dbReference type="Pfam" id="PF13458">
    <property type="entry name" value="Peripla_BP_6"/>
    <property type="match status" value="1"/>
</dbReference>
<dbReference type="SUPFAM" id="SSF53822">
    <property type="entry name" value="Periplasmic binding protein-like I"/>
    <property type="match status" value="1"/>
</dbReference>
<dbReference type="Proteomes" id="UP000189660">
    <property type="component" value="Chromosome"/>
</dbReference>
<evidence type="ECO:0000256" key="3">
    <source>
        <dbReference type="ARBA" id="ARBA00022729"/>
    </source>
</evidence>
<reference evidence="7 8" key="1">
    <citation type="submission" date="2016-11" db="EMBL/GenBank/DDBJ databases">
        <title>Comparative genomics of Bartonella apis.</title>
        <authorList>
            <person name="Engel P."/>
        </authorList>
    </citation>
    <scope>NUCLEOTIDE SEQUENCE [LARGE SCALE GENOMIC DNA]</scope>
    <source>
        <strain evidence="7 8">BBC0178</strain>
    </source>
</reference>
<keyword evidence="2" id="KW-0813">Transport</keyword>
<evidence type="ECO:0000313" key="8">
    <source>
        <dbReference type="Proteomes" id="UP000189660"/>
    </source>
</evidence>
<feature type="signal peptide" evidence="5">
    <location>
        <begin position="1"/>
        <end position="25"/>
    </location>
</feature>
<comment type="similarity">
    <text evidence="1">Belongs to the leucine-binding protein family.</text>
</comment>
<dbReference type="PRINTS" id="PR00337">
    <property type="entry name" value="LEUILEVALBP"/>
</dbReference>
<evidence type="ECO:0000313" key="7">
    <source>
        <dbReference type="EMBL" id="AQT42738.1"/>
    </source>
</evidence>
<dbReference type="OrthoDB" id="9768386at2"/>
<dbReference type="InterPro" id="IPR028082">
    <property type="entry name" value="Peripla_BP_I"/>
</dbReference>
<dbReference type="KEGG" id="bapa:BBC0178_012700"/>
<keyword evidence="3 5" id="KW-0732">Signal</keyword>
<dbReference type="AlphaFoldDB" id="A0A1U9MBP0"/>
<keyword evidence="8" id="KW-1185">Reference proteome</keyword>
<evidence type="ECO:0000256" key="2">
    <source>
        <dbReference type="ARBA" id="ARBA00022448"/>
    </source>
</evidence>
<proteinExistence type="inferred from homology"/>
<dbReference type="EMBL" id="CP015820">
    <property type="protein sequence ID" value="AQT42738.1"/>
    <property type="molecule type" value="Genomic_DNA"/>
</dbReference>
<evidence type="ECO:0000256" key="5">
    <source>
        <dbReference type="SAM" id="SignalP"/>
    </source>
</evidence>
<sequence>MRKILISTVSALALTGSFFTSSAYADIVIGFIGPITGPVAAYGIQANNGVKVAIEELNKNGGINGEKVVLKVFDDGAEPKQGVSAANQLIGEGIQYVIGPVTSNIALPVSNILEENDVLMITPSSTTPELSSRGLWNVLRTIGRDDQQGDYAADYYIKHLKDKRIAIIHDRATYGKGLADAFKTALNKGGVTEVFYGNITPGEKDYSVMVSRLKQEKVDYVYFGGYHPEAGLLLKQMREQGLEAPLIGGDGYNTSELWSIAGNAAEGSLFTNSVDVKTNPEAQETIKALKAQNIPPETFAINGYAAIQVLTFGIEKAGSASDPEAVATAIKSGEPIKTTLGEITYGDRGDITSKVFSMYKWHNGEIVSAE</sequence>
<evidence type="ECO:0000256" key="4">
    <source>
        <dbReference type="ARBA" id="ARBA00022970"/>
    </source>
</evidence>
<keyword evidence="4" id="KW-0029">Amino-acid transport</keyword>
<dbReference type="CDD" id="cd06342">
    <property type="entry name" value="PBP1_ABC_LIVBP-like"/>
    <property type="match status" value="1"/>
</dbReference>
<accession>A0A1U9MBP0</accession>
<dbReference type="InterPro" id="IPR028081">
    <property type="entry name" value="Leu-bd"/>
</dbReference>